<dbReference type="Gene3D" id="2.120.10.80">
    <property type="entry name" value="Kelch-type beta propeller"/>
    <property type="match status" value="1"/>
</dbReference>
<dbReference type="Proteomes" id="UP000001396">
    <property type="component" value="Unassembled WGS sequence"/>
</dbReference>
<dbReference type="Pfam" id="PF01344">
    <property type="entry name" value="Kelch_1"/>
    <property type="match status" value="1"/>
</dbReference>
<protein>
    <submittedName>
        <fullName evidence="1">Uncharacterized protein</fullName>
    </submittedName>
</protein>
<dbReference type="GeneID" id="31358172"/>
<reference evidence="1 2" key="1">
    <citation type="journal article" date="2011" name="Genome Res.">
        <title>Phylogeny-wide analysis of social amoeba genomes highlights ancient origins for complex intercellular communication.</title>
        <authorList>
            <person name="Heidel A.J."/>
            <person name="Lawal H.M."/>
            <person name="Felder M."/>
            <person name="Schilde C."/>
            <person name="Helps N.R."/>
            <person name="Tunggal B."/>
            <person name="Rivero F."/>
            <person name="John U."/>
            <person name="Schleicher M."/>
            <person name="Eichinger L."/>
            <person name="Platzer M."/>
            <person name="Noegel A.A."/>
            <person name="Schaap P."/>
            <person name="Gloeckner G."/>
        </authorList>
    </citation>
    <scope>NUCLEOTIDE SEQUENCE [LARGE SCALE GENOMIC DNA]</scope>
    <source>
        <strain evidence="2">ATCC 26659 / Pp 5 / PN500</strain>
    </source>
</reference>
<dbReference type="AlphaFoldDB" id="D3B2N5"/>
<name>D3B2N5_HETP5</name>
<gene>
    <name evidence="1" type="ORF">PPL_02649</name>
</gene>
<keyword evidence="2" id="KW-1185">Reference proteome</keyword>
<dbReference type="SUPFAM" id="SSF117281">
    <property type="entry name" value="Kelch motif"/>
    <property type="match status" value="1"/>
</dbReference>
<comment type="caution">
    <text evidence="1">The sequence shown here is derived from an EMBL/GenBank/DDBJ whole genome shotgun (WGS) entry which is preliminary data.</text>
</comment>
<dbReference type="RefSeq" id="XP_020435700.1">
    <property type="nucleotide sequence ID" value="XM_020573628.1"/>
</dbReference>
<evidence type="ECO:0000313" key="2">
    <source>
        <dbReference type="Proteomes" id="UP000001396"/>
    </source>
</evidence>
<accession>D3B2N5</accession>
<dbReference type="EMBL" id="ADBJ01000010">
    <property type="protein sequence ID" value="EFA83583.1"/>
    <property type="molecule type" value="Genomic_DNA"/>
</dbReference>
<evidence type="ECO:0000313" key="1">
    <source>
        <dbReference type="EMBL" id="EFA83583.1"/>
    </source>
</evidence>
<dbReference type="InterPro" id="IPR015915">
    <property type="entry name" value="Kelch-typ_b-propeller"/>
</dbReference>
<dbReference type="InterPro" id="IPR006652">
    <property type="entry name" value="Kelch_1"/>
</dbReference>
<sequence>MKHLPNTFNSVVSGEFIYVFGGSGSERTCHRLSVKTRALITEEMTGIKGGTKISVCCDGEDHIYLVGGFENDRLARVDRYNIRTNKFERHGELRLPCYFLVSFVYNGKLYSIPQYGPDLVIYDIATKKSETHTPPHLFSASMSACTVCKKSAKYHTSKSICDS</sequence>
<dbReference type="InParanoid" id="D3B2N5"/>
<proteinExistence type="predicted"/>
<organism evidence="1 2">
    <name type="scientific">Heterostelium pallidum (strain ATCC 26659 / Pp 5 / PN500)</name>
    <name type="common">Cellular slime mold</name>
    <name type="synonym">Polysphondylium pallidum</name>
    <dbReference type="NCBI Taxonomy" id="670386"/>
    <lineage>
        <taxon>Eukaryota</taxon>
        <taxon>Amoebozoa</taxon>
        <taxon>Evosea</taxon>
        <taxon>Eumycetozoa</taxon>
        <taxon>Dictyostelia</taxon>
        <taxon>Acytosteliales</taxon>
        <taxon>Acytosteliaceae</taxon>
        <taxon>Heterostelium</taxon>
    </lineage>
</organism>